<protein>
    <recommendedName>
        <fullName evidence="1">Formylmethanofuran dehydrogenase subunit E domain-containing protein</fullName>
    </recommendedName>
</protein>
<dbReference type="EMBL" id="FPIB01000026">
    <property type="protein sequence ID" value="SFV91027.1"/>
    <property type="molecule type" value="Genomic_DNA"/>
</dbReference>
<accession>A0A1W1EAY8</accession>
<name>A0A1W1EAY8_9ZZZZ</name>
<dbReference type="AlphaFoldDB" id="A0A1W1EAY8"/>
<organism evidence="2">
    <name type="scientific">hydrothermal vent metagenome</name>
    <dbReference type="NCBI Taxonomy" id="652676"/>
    <lineage>
        <taxon>unclassified sequences</taxon>
        <taxon>metagenomes</taxon>
        <taxon>ecological metagenomes</taxon>
    </lineage>
</organism>
<gene>
    <name evidence="2" type="ORF">MNB_SV-4-581</name>
</gene>
<proteinExistence type="predicted"/>
<evidence type="ECO:0000259" key="1">
    <source>
        <dbReference type="Pfam" id="PF02663"/>
    </source>
</evidence>
<reference evidence="2" key="1">
    <citation type="submission" date="2016-10" db="EMBL/GenBank/DDBJ databases">
        <authorList>
            <person name="de Groot N.N."/>
        </authorList>
    </citation>
    <scope>NUCLEOTIDE SEQUENCE</scope>
</reference>
<sequence>MHYPAFFDKVPPIKLYDPLSDFLGAFEQGEMEISYLDCVKLAGHSCPTVAGAYLMARKGLEKLYPDTLPHRGMIHVSMRESEVQGVTGVICNVISFIAGASGVGGFKGIQGNFSRDNLLSYNVPMEGEVTLTRLDTDESVTLSYDPSIIPADAMMQPLMGKTLQGIATKEEKEKFGQLWQARVEKILCTEALWDQMITIH</sequence>
<evidence type="ECO:0000313" key="2">
    <source>
        <dbReference type="EMBL" id="SFV91027.1"/>
    </source>
</evidence>
<feature type="domain" description="Formylmethanofuran dehydrogenase subunit E" evidence="1">
    <location>
        <begin position="43"/>
        <end position="189"/>
    </location>
</feature>
<dbReference type="Pfam" id="PF02663">
    <property type="entry name" value="FmdE"/>
    <property type="match status" value="1"/>
</dbReference>
<dbReference type="InterPro" id="IPR003814">
    <property type="entry name" value="FmdEsu_dom"/>
</dbReference>
<dbReference type="Gene3D" id="3.30.1330.130">
    <property type="match status" value="1"/>
</dbReference>